<reference evidence="1 2" key="1">
    <citation type="submission" date="2019-02" db="EMBL/GenBank/DDBJ databases">
        <title>Deep-cultivation of Planctomycetes and their phenomic and genomic characterization uncovers novel biology.</title>
        <authorList>
            <person name="Wiegand S."/>
            <person name="Jogler M."/>
            <person name="Boedeker C."/>
            <person name="Pinto D."/>
            <person name="Vollmers J."/>
            <person name="Rivas-Marin E."/>
            <person name="Kohn T."/>
            <person name="Peeters S.H."/>
            <person name="Heuer A."/>
            <person name="Rast P."/>
            <person name="Oberbeckmann S."/>
            <person name="Bunk B."/>
            <person name="Jeske O."/>
            <person name="Meyerdierks A."/>
            <person name="Storesund J.E."/>
            <person name="Kallscheuer N."/>
            <person name="Luecker S."/>
            <person name="Lage O.M."/>
            <person name="Pohl T."/>
            <person name="Merkel B.J."/>
            <person name="Hornburger P."/>
            <person name="Mueller R.-W."/>
            <person name="Bruemmer F."/>
            <person name="Labrenz M."/>
            <person name="Spormann A.M."/>
            <person name="Op den Camp H."/>
            <person name="Overmann J."/>
            <person name="Amann R."/>
            <person name="Jetten M.S.M."/>
            <person name="Mascher T."/>
            <person name="Medema M.H."/>
            <person name="Devos D.P."/>
            <person name="Kaster A.-K."/>
            <person name="Ovreas L."/>
            <person name="Rohde M."/>
            <person name="Galperin M.Y."/>
            <person name="Jogler C."/>
        </authorList>
    </citation>
    <scope>NUCLEOTIDE SEQUENCE [LARGE SCALE GENOMIC DNA]</scope>
    <source>
        <strain evidence="1 2">ElP</strain>
    </source>
</reference>
<evidence type="ECO:0000313" key="2">
    <source>
        <dbReference type="Proteomes" id="UP000317835"/>
    </source>
</evidence>
<sequence>MFGIDDRPTRLCDGHNRREWLRVGGLSVLGLGLGDLLRPGVGTRPASAAPAAPPLARGLDGATFGRAKNVIYLWLQGGPPQHETFDPKPDAPLEIRGPFRPIATNVPGIDFCELLPRTARRADRLAVVRSIATDDPNHDVSGYWVLTGQPYGPGSARQIKPTDWPYFGSIVKMLRPSEELPALSSVWIPDLMRLNDSVTPAGQTAGFLGRAWEPERFVGDPSRADYRIEGLDLPDDLPRLRVDRRRALLGQLDGHLRRVERGGVLDGWDRYAQHAYDLVSSGKARAAFDLDREPDAVRDRYGRYPWGQTVLLARRLIEAGVRLVHVNWTREEGDSAVDNPMWDTHAQNADRLQDVLCPQFDVTFNALLDDLESRGLLDETLVVAIGEFGRTPRINGQGGRDHWGNVFSFAMAGAGISGGQVFGSSDRDGAEPASDPIRPHDLTATIFHLLGIDHQGTFPDKLGRPQLLTRGAPLTSILGDGPATLERREPGGDPAFVPPYDDRKLVDADFDSGRPLIAVAPYSRDKGWRGWPLGDEPEGEPNGLIARIGESPKRHALLGPRPGATIAPGARAILAQEIRSARGGEYEFVVTAVGVGESEERFEREILAGLSCRLVLFRFADAAKDPRSVQELASLPFRPEFDSPRPITLRRFLGSTQGNVNFPIGQGLGVAVVVEHAGGPPFESPSLPGGVAILGVSLSFGARPRHENAT</sequence>
<dbReference type="Proteomes" id="UP000317835">
    <property type="component" value="Chromosome"/>
</dbReference>
<dbReference type="PANTHER" id="PTHR43737">
    <property type="entry name" value="BLL7424 PROTEIN"/>
    <property type="match status" value="1"/>
</dbReference>
<dbReference type="AlphaFoldDB" id="A0A518H5G1"/>
<name>A0A518H5G1_9BACT</name>
<protein>
    <recommendedName>
        <fullName evidence="3">DUF1501 domain-containing protein</fullName>
    </recommendedName>
</protein>
<dbReference type="SUPFAM" id="SSF53649">
    <property type="entry name" value="Alkaline phosphatase-like"/>
    <property type="match status" value="1"/>
</dbReference>
<proteinExistence type="predicted"/>
<dbReference type="EMBL" id="CP036426">
    <property type="protein sequence ID" value="QDV36070.1"/>
    <property type="molecule type" value="Genomic_DNA"/>
</dbReference>
<accession>A0A518H5G1</accession>
<dbReference type="InterPro" id="IPR010869">
    <property type="entry name" value="DUF1501"/>
</dbReference>
<gene>
    <name evidence="1" type="ORF">ElP_39800</name>
</gene>
<dbReference type="PANTHER" id="PTHR43737:SF1">
    <property type="entry name" value="DUF1501 DOMAIN-CONTAINING PROTEIN"/>
    <property type="match status" value="1"/>
</dbReference>
<dbReference type="InterPro" id="IPR017850">
    <property type="entry name" value="Alkaline_phosphatase_core_sf"/>
</dbReference>
<dbReference type="KEGG" id="tpla:ElP_39800"/>
<evidence type="ECO:0000313" key="1">
    <source>
        <dbReference type="EMBL" id="QDV36070.1"/>
    </source>
</evidence>
<dbReference type="RefSeq" id="WP_145272085.1">
    <property type="nucleotide sequence ID" value="NZ_CP036426.1"/>
</dbReference>
<dbReference type="InterPro" id="IPR006311">
    <property type="entry name" value="TAT_signal"/>
</dbReference>
<organism evidence="1 2">
    <name type="scientific">Tautonia plasticadhaerens</name>
    <dbReference type="NCBI Taxonomy" id="2527974"/>
    <lineage>
        <taxon>Bacteria</taxon>
        <taxon>Pseudomonadati</taxon>
        <taxon>Planctomycetota</taxon>
        <taxon>Planctomycetia</taxon>
        <taxon>Isosphaerales</taxon>
        <taxon>Isosphaeraceae</taxon>
        <taxon>Tautonia</taxon>
    </lineage>
</organism>
<keyword evidence="2" id="KW-1185">Reference proteome</keyword>
<dbReference type="PROSITE" id="PS51318">
    <property type="entry name" value="TAT"/>
    <property type="match status" value="1"/>
</dbReference>
<evidence type="ECO:0008006" key="3">
    <source>
        <dbReference type="Google" id="ProtNLM"/>
    </source>
</evidence>
<dbReference type="OrthoDB" id="231799at2"/>
<dbReference type="Pfam" id="PF07394">
    <property type="entry name" value="DUF1501"/>
    <property type="match status" value="1"/>
</dbReference>